<feature type="non-terminal residue" evidence="3">
    <location>
        <position position="1"/>
    </location>
</feature>
<dbReference type="GO" id="GO:0003743">
    <property type="term" value="F:translation initiation factor activity"/>
    <property type="evidence" value="ECO:0007669"/>
    <property type="project" value="UniProtKB-KW"/>
</dbReference>
<evidence type="ECO:0000313" key="3">
    <source>
        <dbReference type="EMBL" id="VFV33855.1"/>
    </source>
</evidence>
<keyword evidence="1" id="KW-0396">Initiation factor</keyword>
<dbReference type="AlphaFoldDB" id="A0A485NK13"/>
<reference evidence="3 4" key="1">
    <citation type="submission" date="2019-01" db="EMBL/GenBank/DDBJ databases">
        <authorList>
            <person name="Alioto T."/>
            <person name="Alioto T."/>
        </authorList>
    </citation>
    <scope>NUCLEOTIDE SEQUENCE [LARGE SCALE GENOMIC DNA]</scope>
</reference>
<dbReference type="PANTHER" id="PTHR10388">
    <property type="entry name" value="EUKARYOTIC TRANSLATION INITIATION FACTOR SUI1"/>
    <property type="match status" value="1"/>
</dbReference>
<proteinExistence type="predicted"/>
<sequence length="64" mass="7188">KLVKALKKKFASNGTVIEHSEDGEVIPLQGDQSKNICQFLLEIGLVKDSQLKVHGFKCFWLTET</sequence>
<keyword evidence="4" id="KW-1185">Reference proteome</keyword>
<dbReference type="EMBL" id="CAAGRJ010018712">
    <property type="protein sequence ID" value="VFV33855.1"/>
    <property type="molecule type" value="Genomic_DNA"/>
</dbReference>
<keyword evidence="1" id="KW-0648">Protein biosynthesis</keyword>
<accession>A0A485NK13</accession>
<organism evidence="3 4">
    <name type="scientific">Lynx pardinus</name>
    <name type="common">Iberian lynx</name>
    <name type="synonym">Felis pardina</name>
    <dbReference type="NCBI Taxonomy" id="191816"/>
    <lineage>
        <taxon>Eukaryota</taxon>
        <taxon>Metazoa</taxon>
        <taxon>Chordata</taxon>
        <taxon>Craniata</taxon>
        <taxon>Vertebrata</taxon>
        <taxon>Euteleostomi</taxon>
        <taxon>Mammalia</taxon>
        <taxon>Eutheria</taxon>
        <taxon>Laurasiatheria</taxon>
        <taxon>Carnivora</taxon>
        <taxon>Feliformia</taxon>
        <taxon>Felidae</taxon>
        <taxon>Felinae</taxon>
        <taxon>Lynx</taxon>
    </lineage>
</organism>
<evidence type="ECO:0000259" key="2">
    <source>
        <dbReference type="PROSITE" id="PS50296"/>
    </source>
</evidence>
<name>A0A485NK13_LYNPA</name>
<dbReference type="Gene3D" id="3.30.780.10">
    <property type="entry name" value="SUI1-like domain"/>
    <property type="match status" value="1"/>
</dbReference>
<gene>
    <name evidence="3" type="ORF">LYPA_23C002443</name>
</gene>
<evidence type="ECO:0000313" key="4">
    <source>
        <dbReference type="Proteomes" id="UP000386466"/>
    </source>
</evidence>
<dbReference type="PROSITE" id="PS50296">
    <property type="entry name" value="SUI1"/>
    <property type="match status" value="1"/>
</dbReference>
<dbReference type="Pfam" id="PF01253">
    <property type="entry name" value="SUI1"/>
    <property type="match status" value="1"/>
</dbReference>
<dbReference type="InterPro" id="IPR036877">
    <property type="entry name" value="SUI1_dom_sf"/>
</dbReference>
<protein>
    <submittedName>
        <fullName evidence="3">Eukaryotic translation initiation</fullName>
    </submittedName>
</protein>
<feature type="domain" description="SUI1" evidence="2">
    <location>
        <begin position="1"/>
        <end position="44"/>
    </location>
</feature>
<dbReference type="SUPFAM" id="SSF55159">
    <property type="entry name" value="eIF1-like"/>
    <property type="match status" value="1"/>
</dbReference>
<dbReference type="InterPro" id="IPR001950">
    <property type="entry name" value="SUI1"/>
</dbReference>
<evidence type="ECO:0000256" key="1">
    <source>
        <dbReference type="ARBA" id="ARBA00022540"/>
    </source>
</evidence>
<dbReference type="Proteomes" id="UP000386466">
    <property type="component" value="Unassembled WGS sequence"/>
</dbReference>